<evidence type="ECO:0000256" key="7">
    <source>
        <dbReference type="SAM" id="Phobius"/>
    </source>
</evidence>
<dbReference type="PANTHER" id="PTHR32322:SF18">
    <property type="entry name" value="S-ADENOSYLMETHIONINE_S-ADENOSYLHOMOCYSTEINE TRANSPORTER"/>
    <property type="match status" value="1"/>
</dbReference>
<evidence type="ECO:0000256" key="3">
    <source>
        <dbReference type="ARBA" id="ARBA00022475"/>
    </source>
</evidence>
<sequence length="314" mass="34821">MTDKHQTAGHLAAIGTIFIWGTTYVSTKVLLGSFTPIEILFSRFLIGYIALLLIYPHQLKTKNFKEELLFMCAGLCGVTLYFLFENIALTYTLASNVGIIISIAPLLTAVLAHFLLHGERLQPRFFIGFTIAITGIILIGFNGSFILKLNPLGDLLATLAAVIWAVYCVLMRKISVLNYNTIACTRRAFFYGLIFMVPTLFFFKFQLDFTRFHDIGNLLNILFLGLGASALCFVSWNWAVGVLGVVKTSFYIYAVPVITIVSAAIILHEELTPIAYGGALLTLGGLFISERKAPLITEQEEIVLEIQNTDDTNL</sequence>
<proteinExistence type="inferred from homology"/>
<evidence type="ECO:0000313" key="10">
    <source>
        <dbReference type="Proteomes" id="UP000664545"/>
    </source>
</evidence>
<feature type="transmembrane region" description="Helical" evidence="7">
    <location>
        <begin position="219"/>
        <end position="238"/>
    </location>
</feature>
<gene>
    <name evidence="9" type="ORF">JYB65_00025</name>
</gene>
<name>A0A939IGD2_CLOAM</name>
<comment type="caution">
    <text evidence="9">The sequence shown here is derived from an EMBL/GenBank/DDBJ whole genome shotgun (WGS) entry which is preliminary data.</text>
</comment>
<dbReference type="InterPro" id="IPR050638">
    <property type="entry name" value="AA-Vitamin_Transporters"/>
</dbReference>
<evidence type="ECO:0000256" key="1">
    <source>
        <dbReference type="ARBA" id="ARBA00004651"/>
    </source>
</evidence>
<dbReference type="RefSeq" id="WP_206581725.1">
    <property type="nucleotide sequence ID" value="NZ_JAFJZZ010000001.1"/>
</dbReference>
<feature type="transmembrane region" description="Helical" evidence="7">
    <location>
        <begin position="125"/>
        <end position="149"/>
    </location>
</feature>
<feature type="transmembrane region" description="Helical" evidence="7">
    <location>
        <begin position="96"/>
        <end position="116"/>
    </location>
</feature>
<dbReference type="InterPro" id="IPR000620">
    <property type="entry name" value="EamA_dom"/>
</dbReference>
<dbReference type="SUPFAM" id="SSF103481">
    <property type="entry name" value="Multidrug resistance efflux transporter EmrE"/>
    <property type="match status" value="2"/>
</dbReference>
<comment type="similarity">
    <text evidence="2">Belongs to the EamA transporter family.</text>
</comment>
<evidence type="ECO:0000256" key="4">
    <source>
        <dbReference type="ARBA" id="ARBA00022692"/>
    </source>
</evidence>
<dbReference type="PANTHER" id="PTHR32322">
    <property type="entry name" value="INNER MEMBRANE TRANSPORTER"/>
    <property type="match status" value="1"/>
</dbReference>
<reference evidence="9" key="1">
    <citation type="submission" date="2021-02" db="EMBL/GenBank/DDBJ databases">
        <title>Abyssanaerobacter marinus gen.nov., sp., nov, anaerobic bacterium isolated from the Onnuri vent field of Indian Ocean and suggestion of Mogibacteriaceae fam. nov., and proposal of reclassification of ambiguous this family's genus member.</title>
        <authorList>
            <person name="Kim Y.J."/>
            <person name="Yang J.-A."/>
        </authorList>
    </citation>
    <scope>NUCLEOTIDE SEQUENCE</scope>
    <source>
        <strain evidence="9">DSM 2634</strain>
    </source>
</reference>
<keyword evidence="3" id="KW-1003">Cell membrane</keyword>
<feature type="transmembrane region" description="Helical" evidence="7">
    <location>
        <begin position="155"/>
        <end position="176"/>
    </location>
</feature>
<feature type="transmembrane region" description="Helical" evidence="7">
    <location>
        <begin position="188"/>
        <end position="207"/>
    </location>
</feature>
<dbReference type="EMBL" id="JAFJZZ010000001">
    <property type="protein sequence ID" value="MBN7771747.1"/>
    <property type="molecule type" value="Genomic_DNA"/>
</dbReference>
<comment type="subcellular location">
    <subcellularLocation>
        <location evidence="1">Cell membrane</location>
        <topology evidence="1">Multi-pass membrane protein</topology>
    </subcellularLocation>
</comment>
<dbReference type="Pfam" id="PF00892">
    <property type="entry name" value="EamA"/>
    <property type="match status" value="2"/>
</dbReference>
<dbReference type="AlphaFoldDB" id="A0A939IGD2"/>
<keyword evidence="4 7" id="KW-0812">Transmembrane</keyword>
<feature type="transmembrane region" description="Helical" evidence="7">
    <location>
        <begin position="7"/>
        <end position="27"/>
    </location>
</feature>
<organism evidence="9 10">
    <name type="scientific">Clostridium aminobutyricum</name>
    <dbReference type="NCBI Taxonomy" id="33953"/>
    <lineage>
        <taxon>Bacteria</taxon>
        <taxon>Bacillati</taxon>
        <taxon>Bacillota</taxon>
        <taxon>Clostridia</taxon>
        <taxon>Eubacteriales</taxon>
        <taxon>Clostridiaceae</taxon>
        <taxon>Clostridium</taxon>
    </lineage>
</organism>
<feature type="domain" description="EamA" evidence="8">
    <location>
        <begin position="152"/>
        <end position="288"/>
    </location>
</feature>
<keyword evidence="10" id="KW-1185">Reference proteome</keyword>
<feature type="domain" description="EamA" evidence="8">
    <location>
        <begin position="8"/>
        <end position="140"/>
    </location>
</feature>
<dbReference type="GO" id="GO:0005886">
    <property type="term" value="C:plasma membrane"/>
    <property type="evidence" value="ECO:0007669"/>
    <property type="project" value="UniProtKB-SubCell"/>
</dbReference>
<evidence type="ECO:0000259" key="8">
    <source>
        <dbReference type="Pfam" id="PF00892"/>
    </source>
</evidence>
<evidence type="ECO:0000256" key="2">
    <source>
        <dbReference type="ARBA" id="ARBA00007362"/>
    </source>
</evidence>
<dbReference type="Proteomes" id="UP000664545">
    <property type="component" value="Unassembled WGS sequence"/>
</dbReference>
<keyword evidence="5 7" id="KW-1133">Transmembrane helix</keyword>
<protein>
    <submittedName>
        <fullName evidence="9">DMT family transporter</fullName>
    </submittedName>
</protein>
<keyword evidence="6 7" id="KW-0472">Membrane</keyword>
<feature type="transmembrane region" description="Helical" evidence="7">
    <location>
        <begin position="39"/>
        <end position="56"/>
    </location>
</feature>
<accession>A0A939IGD2</accession>
<dbReference type="InterPro" id="IPR037185">
    <property type="entry name" value="EmrE-like"/>
</dbReference>
<evidence type="ECO:0000313" key="9">
    <source>
        <dbReference type="EMBL" id="MBN7771747.1"/>
    </source>
</evidence>
<evidence type="ECO:0000256" key="6">
    <source>
        <dbReference type="ARBA" id="ARBA00023136"/>
    </source>
</evidence>
<feature type="transmembrane region" description="Helical" evidence="7">
    <location>
        <begin position="68"/>
        <end position="84"/>
    </location>
</feature>
<evidence type="ECO:0000256" key="5">
    <source>
        <dbReference type="ARBA" id="ARBA00022989"/>
    </source>
</evidence>
<feature type="transmembrane region" description="Helical" evidence="7">
    <location>
        <begin position="250"/>
        <end position="267"/>
    </location>
</feature>
<feature type="transmembrane region" description="Helical" evidence="7">
    <location>
        <begin position="273"/>
        <end position="289"/>
    </location>
</feature>